<gene>
    <name evidence="2" type="ORF">P0Y50_04640</name>
</gene>
<evidence type="ECO:0000313" key="2">
    <source>
        <dbReference type="EMBL" id="WEK40902.1"/>
    </source>
</evidence>
<accession>A0AAJ5X2E9</accession>
<evidence type="ECO:0000313" key="3">
    <source>
        <dbReference type="Proteomes" id="UP001213664"/>
    </source>
</evidence>
<organism evidence="2 3">
    <name type="scientific">Candidatus Brevundimonas colombiensis</name>
    <dbReference type="NCBI Taxonomy" id="3121376"/>
    <lineage>
        <taxon>Bacteria</taxon>
        <taxon>Pseudomonadati</taxon>
        <taxon>Pseudomonadota</taxon>
        <taxon>Alphaproteobacteria</taxon>
        <taxon>Caulobacterales</taxon>
        <taxon>Caulobacteraceae</taxon>
        <taxon>Brevundimonas</taxon>
    </lineage>
</organism>
<proteinExistence type="predicted"/>
<dbReference type="EMBL" id="CP119326">
    <property type="protein sequence ID" value="WEK40902.1"/>
    <property type="molecule type" value="Genomic_DNA"/>
</dbReference>
<dbReference type="AlphaFoldDB" id="A0AAJ5X2E9"/>
<protein>
    <submittedName>
        <fullName evidence="2">Uncharacterized protein</fullName>
    </submittedName>
</protein>
<keyword evidence="1" id="KW-0812">Transmembrane</keyword>
<name>A0AAJ5X2E9_9CAUL</name>
<sequence>MTPDDWDFGQGLKLAGVAVVCAILTATVVIALGEAALNPRPNSLQPSHSQGGSQD</sequence>
<keyword evidence="1" id="KW-1133">Transmembrane helix</keyword>
<dbReference type="Proteomes" id="UP001213664">
    <property type="component" value="Chromosome"/>
</dbReference>
<reference evidence="2" key="1">
    <citation type="submission" date="2023-03" db="EMBL/GenBank/DDBJ databases">
        <title>Andean soil-derived lignocellulolytic bacterial consortium as a source of novel taxa and putative plastic-active enzymes.</title>
        <authorList>
            <person name="Diaz-Garcia L."/>
            <person name="Chuvochina M."/>
            <person name="Feuerriegel G."/>
            <person name="Bunk B."/>
            <person name="Sproer C."/>
            <person name="Streit W.R."/>
            <person name="Rodriguez L.M."/>
            <person name="Overmann J."/>
            <person name="Jimenez D.J."/>
        </authorList>
    </citation>
    <scope>NUCLEOTIDE SEQUENCE</scope>
    <source>
        <strain evidence="2">MAG 833</strain>
    </source>
</reference>
<feature type="transmembrane region" description="Helical" evidence="1">
    <location>
        <begin position="12"/>
        <end position="33"/>
    </location>
</feature>
<evidence type="ECO:0000256" key="1">
    <source>
        <dbReference type="SAM" id="Phobius"/>
    </source>
</evidence>
<keyword evidence="1" id="KW-0472">Membrane</keyword>